<organism evidence="2 3">
    <name type="scientific">Acer negundo</name>
    <name type="common">Box elder</name>
    <dbReference type="NCBI Taxonomy" id="4023"/>
    <lineage>
        <taxon>Eukaryota</taxon>
        <taxon>Viridiplantae</taxon>
        <taxon>Streptophyta</taxon>
        <taxon>Embryophyta</taxon>
        <taxon>Tracheophyta</taxon>
        <taxon>Spermatophyta</taxon>
        <taxon>Magnoliopsida</taxon>
        <taxon>eudicotyledons</taxon>
        <taxon>Gunneridae</taxon>
        <taxon>Pentapetalae</taxon>
        <taxon>rosids</taxon>
        <taxon>malvids</taxon>
        <taxon>Sapindales</taxon>
        <taxon>Sapindaceae</taxon>
        <taxon>Hippocastanoideae</taxon>
        <taxon>Acereae</taxon>
        <taxon>Acer</taxon>
    </lineage>
</organism>
<gene>
    <name evidence="2" type="ORF">LWI28_020674</name>
</gene>
<evidence type="ECO:0000256" key="1">
    <source>
        <dbReference type="SAM" id="MobiDB-lite"/>
    </source>
</evidence>
<proteinExistence type="predicted"/>
<keyword evidence="3" id="KW-1185">Reference proteome</keyword>
<accession>A0AAD5NXX9</accession>
<dbReference type="Proteomes" id="UP001064489">
    <property type="component" value="Chromosome 3"/>
</dbReference>
<sequence>MPTAQTSNHPYSFKLPFNFTVSFFIFESSPLSSTPIVEFRTTSAKNAECSDEDMFSIKWSFHLTSSVTEYQEFEEDGSSPSPKHLGLQNTESYEEDGAGPSTQHLE</sequence>
<reference evidence="2" key="1">
    <citation type="journal article" date="2022" name="Plant J.">
        <title>Strategies of tolerance reflected in two North American maple genomes.</title>
        <authorList>
            <person name="McEvoy S.L."/>
            <person name="Sezen U.U."/>
            <person name="Trouern-Trend A."/>
            <person name="McMahon S.M."/>
            <person name="Schaberg P.G."/>
            <person name="Yang J."/>
            <person name="Wegrzyn J.L."/>
            <person name="Swenson N.G."/>
        </authorList>
    </citation>
    <scope>NUCLEOTIDE SEQUENCE</scope>
    <source>
        <strain evidence="2">91603</strain>
    </source>
</reference>
<feature type="region of interest" description="Disordered" evidence="1">
    <location>
        <begin position="71"/>
        <end position="106"/>
    </location>
</feature>
<name>A0AAD5NXX9_ACENE</name>
<evidence type="ECO:0000313" key="2">
    <source>
        <dbReference type="EMBL" id="KAI9186768.1"/>
    </source>
</evidence>
<protein>
    <submittedName>
        <fullName evidence="2">Uncharacterized protein</fullName>
    </submittedName>
</protein>
<comment type="caution">
    <text evidence="2">The sequence shown here is derived from an EMBL/GenBank/DDBJ whole genome shotgun (WGS) entry which is preliminary data.</text>
</comment>
<dbReference type="AlphaFoldDB" id="A0AAD5NXX9"/>
<reference evidence="2" key="2">
    <citation type="submission" date="2023-02" db="EMBL/GenBank/DDBJ databases">
        <authorList>
            <person name="Swenson N.G."/>
            <person name="Wegrzyn J.L."/>
            <person name="Mcevoy S.L."/>
        </authorList>
    </citation>
    <scope>NUCLEOTIDE SEQUENCE</scope>
    <source>
        <strain evidence="2">91603</strain>
        <tissue evidence="2">Leaf</tissue>
    </source>
</reference>
<evidence type="ECO:0000313" key="3">
    <source>
        <dbReference type="Proteomes" id="UP001064489"/>
    </source>
</evidence>
<dbReference type="EMBL" id="JAJSOW010000100">
    <property type="protein sequence ID" value="KAI9186768.1"/>
    <property type="molecule type" value="Genomic_DNA"/>
</dbReference>